<feature type="transmembrane region" description="Helical" evidence="1">
    <location>
        <begin position="43"/>
        <end position="65"/>
    </location>
</feature>
<gene>
    <name evidence="2" type="ORF">CCGE525_27155</name>
</gene>
<keyword evidence="1" id="KW-0472">Membrane</keyword>
<name>A0A387FXI3_9HYPH</name>
<geneLocation type="plasmid" evidence="3">
    <name>prccge525c</name>
</geneLocation>
<accession>A0A387FXI3</accession>
<evidence type="ECO:0000313" key="2">
    <source>
        <dbReference type="EMBL" id="AYG62457.1"/>
    </source>
</evidence>
<reference evidence="2 3" key="1">
    <citation type="submission" date="2018-10" db="EMBL/GenBank/DDBJ databases">
        <title>Rhizobium etli, R. leguminosarum and a new Rhizobium genospecies from Phaseolus dumosus.</title>
        <authorList>
            <person name="Ramirez-Puebla S.T."/>
            <person name="Rogel-Hernandez M.A."/>
            <person name="Guerrero G."/>
            <person name="Ormeno-Orrillo E."/>
            <person name="Martinez-Romero J.C."/>
            <person name="Negrete-Yankelevich S."/>
            <person name="Martinez-Romero E."/>
        </authorList>
    </citation>
    <scope>NUCLEOTIDE SEQUENCE [LARGE SCALE GENOMIC DNA]</scope>
    <source>
        <strain evidence="2 3">CCGE525</strain>
        <plasmid evidence="3">prccge525c</plasmid>
    </source>
</reference>
<dbReference type="OrthoDB" id="1257168at2"/>
<protein>
    <submittedName>
        <fullName evidence="2">Uncharacterized protein</fullName>
    </submittedName>
</protein>
<keyword evidence="2" id="KW-0614">Plasmid</keyword>
<keyword evidence="3" id="KW-1185">Reference proteome</keyword>
<keyword evidence="1" id="KW-0812">Transmembrane</keyword>
<evidence type="ECO:0000313" key="3">
    <source>
        <dbReference type="Proteomes" id="UP000282195"/>
    </source>
</evidence>
<sequence>MGALVVCGGGIAFAHYSLRQRNGQAASQLKEGERRINDASYQIGAITCLFGLFGVVVAFLAAYNAPSSSTAGFTQFFGLYLLVAAAAAAAGSVAGFIFGIPRTLDPAARAAVAGAAADGGVADKTNAMLAANTNLERISDWLTTLLIGATLVQIGAIIHWIRGFAEYLWTKDGQIYGPVVLLLVYFFALAFLGIYLITRLYLTAALTQTLGMLAGGSGLTNAQSLHAILTNSVQEKDPKELQFLVSAIDRWQLTDGEREDTGLNALIARILYNYSMSGNPDNATLRMEQLRGALSRAIREPGARESLKSFFAAEKAARGDQTLPGDLLNMFFKS</sequence>
<evidence type="ECO:0000256" key="1">
    <source>
        <dbReference type="SAM" id="Phobius"/>
    </source>
</evidence>
<dbReference type="KEGG" id="rjg:CCGE525_27155"/>
<dbReference type="EMBL" id="CP032695">
    <property type="protein sequence ID" value="AYG62457.1"/>
    <property type="molecule type" value="Genomic_DNA"/>
</dbReference>
<feature type="transmembrane region" description="Helical" evidence="1">
    <location>
        <begin position="77"/>
        <end position="100"/>
    </location>
</feature>
<dbReference type="Proteomes" id="UP000282195">
    <property type="component" value="Plasmid pRCCGE525c"/>
</dbReference>
<dbReference type="AlphaFoldDB" id="A0A387FXI3"/>
<keyword evidence="1" id="KW-1133">Transmembrane helix</keyword>
<proteinExistence type="predicted"/>
<organism evidence="2 3">
    <name type="scientific">Rhizobium jaguaris</name>
    <dbReference type="NCBI Taxonomy" id="1312183"/>
    <lineage>
        <taxon>Bacteria</taxon>
        <taxon>Pseudomonadati</taxon>
        <taxon>Pseudomonadota</taxon>
        <taxon>Alphaproteobacteria</taxon>
        <taxon>Hyphomicrobiales</taxon>
        <taxon>Rhizobiaceae</taxon>
        <taxon>Rhizobium/Agrobacterium group</taxon>
        <taxon>Rhizobium</taxon>
    </lineage>
</organism>
<feature type="transmembrane region" description="Helical" evidence="1">
    <location>
        <begin position="173"/>
        <end position="197"/>
    </location>
</feature>
<feature type="transmembrane region" description="Helical" evidence="1">
    <location>
        <begin position="141"/>
        <end position="161"/>
    </location>
</feature>